<dbReference type="SUPFAM" id="SSF58104">
    <property type="entry name" value="Methyl-accepting chemotaxis protein (MCP) signaling domain"/>
    <property type="match status" value="1"/>
</dbReference>
<dbReference type="InterPro" id="IPR035440">
    <property type="entry name" value="4HB_MCP_dom_sf"/>
</dbReference>
<gene>
    <name evidence="15" type="ORF">AWB69_05107</name>
</gene>
<evidence type="ECO:0000256" key="6">
    <source>
        <dbReference type="ARBA" id="ARBA00022692"/>
    </source>
</evidence>
<dbReference type="Pfam" id="PF02203">
    <property type="entry name" value="TarH"/>
    <property type="match status" value="1"/>
</dbReference>
<evidence type="ECO:0000259" key="14">
    <source>
        <dbReference type="PROSITE" id="PS50885"/>
    </source>
</evidence>
<dbReference type="CDD" id="cd06225">
    <property type="entry name" value="HAMP"/>
    <property type="match status" value="1"/>
</dbReference>
<dbReference type="GO" id="GO:0007165">
    <property type="term" value="P:signal transduction"/>
    <property type="evidence" value="ECO:0007669"/>
    <property type="project" value="UniProtKB-KW"/>
</dbReference>
<dbReference type="RefSeq" id="WP_075643981.1">
    <property type="nucleotide sequence ID" value="NZ_FCOK02000038.1"/>
</dbReference>
<dbReference type="InterPro" id="IPR004089">
    <property type="entry name" value="MCPsignal_dom"/>
</dbReference>
<dbReference type="Pfam" id="PF00015">
    <property type="entry name" value="MCPsignal"/>
    <property type="match status" value="1"/>
</dbReference>
<dbReference type="PANTHER" id="PTHR43531:SF14">
    <property type="entry name" value="METHYL-ACCEPTING CHEMOTAXIS PROTEIN I-RELATED"/>
    <property type="match status" value="1"/>
</dbReference>
<keyword evidence="4" id="KW-0145">Chemotaxis</keyword>
<keyword evidence="3" id="KW-0488">Methylation</keyword>
<dbReference type="Proteomes" id="UP000054683">
    <property type="component" value="Unassembled WGS sequence"/>
</dbReference>
<dbReference type="GO" id="GO:0005886">
    <property type="term" value="C:plasma membrane"/>
    <property type="evidence" value="ECO:0007669"/>
    <property type="project" value="UniProtKB-SubCell"/>
</dbReference>
<dbReference type="Gene3D" id="1.20.120.30">
    <property type="entry name" value="Aspartate receptor, ligand-binding domain"/>
    <property type="match status" value="1"/>
</dbReference>
<feature type="domain" description="HAMP" evidence="14">
    <location>
        <begin position="215"/>
        <end position="267"/>
    </location>
</feature>
<dbReference type="FunFam" id="1.10.287.950:FF:000001">
    <property type="entry name" value="Methyl-accepting chemotaxis sensory transducer"/>
    <property type="match status" value="1"/>
</dbReference>
<dbReference type="SMART" id="SM00283">
    <property type="entry name" value="MA"/>
    <property type="match status" value="1"/>
</dbReference>
<dbReference type="GO" id="GO:0004888">
    <property type="term" value="F:transmembrane signaling receptor activity"/>
    <property type="evidence" value="ECO:0007669"/>
    <property type="project" value="InterPro"/>
</dbReference>
<feature type="transmembrane region" description="Helical" evidence="12">
    <location>
        <begin position="190"/>
        <end position="213"/>
    </location>
</feature>
<accession>A0A158I1C4</accession>
<dbReference type="InterPro" id="IPR004090">
    <property type="entry name" value="Chemotax_Me-accpt_rcpt"/>
</dbReference>
<evidence type="ECO:0000256" key="8">
    <source>
        <dbReference type="ARBA" id="ARBA00023136"/>
    </source>
</evidence>
<keyword evidence="2" id="KW-1003">Cell membrane</keyword>
<dbReference type="AlphaFoldDB" id="A0A158I1C4"/>
<dbReference type="CDD" id="cd11386">
    <property type="entry name" value="MCP_signal"/>
    <property type="match status" value="1"/>
</dbReference>
<keyword evidence="6 12" id="KW-0812">Transmembrane</keyword>
<dbReference type="InterPro" id="IPR003660">
    <property type="entry name" value="HAMP_dom"/>
</dbReference>
<dbReference type="SUPFAM" id="SSF47170">
    <property type="entry name" value="Aspartate receptor, ligand-binding domain"/>
    <property type="match status" value="1"/>
</dbReference>
<dbReference type="InterPro" id="IPR003122">
    <property type="entry name" value="Tar_rcpt_lig-bd"/>
</dbReference>
<sequence length="518" mass="54355">MLRNLSIKTGLTLATSVFVLLVLVVGTCAFVSLGRANHALSGMYEHDLAGSTALTRSSELLLRCRSAKNRYESLIADNKADDAAKQLATAHEYCSESQKQWDAFAALPVPGDAQGLITDAAAKHAAMMQKGIMPEFDALEAKDFDAYKRIQMQFSSPLYNQFDQLSQPLLGYVSSRAQQRFEGAQTTADIVNTVLVACALLALVIGITVRVALTRLVVKPITAMAADFERIAGGDLHTPIIVESDNEMGQLQGALRRMQTELATTVRHIRHSAESITVAAGEIASGNIDLSARTEQQAASLQETAASMEQISGTVQRNADNASQATTLAANASTIASHGSAVVNNVISTMADISQSSAKIADIITIIEGIAFQTNILALNAAVEAARAGEEGRGFAVVAGEVRSLAQRSSSAAKEIKGLIDTSVERVNAGSGLVGEAGTTMTQITQAVQRVTSIMGEISAASGEQSRGISQVATAVTQMDGVTQRNAALVEEAAAAAQSLEDQAKSLKDALAIFSVSA</sequence>
<name>A0A158I1C4_9BURK</name>
<dbReference type="PANTHER" id="PTHR43531">
    <property type="entry name" value="PROTEIN ICFG"/>
    <property type="match status" value="1"/>
</dbReference>
<dbReference type="Gene3D" id="1.10.287.950">
    <property type="entry name" value="Methyl-accepting chemotaxis protein"/>
    <property type="match status" value="1"/>
</dbReference>
<dbReference type="Pfam" id="PF00672">
    <property type="entry name" value="HAMP"/>
    <property type="match status" value="1"/>
</dbReference>
<dbReference type="SMART" id="SM00304">
    <property type="entry name" value="HAMP"/>
    <property type="match status" value="1"/>
</dbReference>
<evidence type="ECO:0000256" key="3">
    <source>
        <dbReference type="ARBA" id="ARBA00022481"/>
    </source>
</evidence>
<comment type="similarity">
    <text evidence="10">Belongs to the methyl-accepting chemotaxis (MCP) protein family.</text>
</comment>
<keyword evidence="8 12" id="KW-0472">Membrane</keyword>
<feature type="domain" description="Methyl-accepting transducer" evidence="13">
    <location>
        <begin position="272"/>
        <end position="501"/>
    </location>
</feature>
<evidence type="ECO:0000256" key="10">
    <source>
        <dbReference type="ARBA" id="ARBA00029447"/>
    </source>
</evidence>
<proteinExistence type="inferred from homology"/>
<comment type="subcellular location">
    <subcellularLocation>
        <location evidence="1">Cell inner membrane</location>
        <topology evidence="1">Multi-pass membrane protein</topology>
    </subcellularLocation>
</comment>
<evidence type="ECO:0000259" key="13">
    <source>
        <dbReference type="PROSITE" id="PS50111"/>
    </source>
</evidence>
<dbReference type="InterPro" id="IPR051310">
    <property type="entry name" value="MCP_chemotaxis"/>
</dbReference>
<evidence type="ECO:0000256" key="2">
    <source>
        <dbReference type="ARBA" id="ARBA00022475"/>
    </source>
</evidence>
<evidence type="ECO:0000256" key="7">
    <source>
        <dbReference type="ARBA" id="ARBA00022989"/>
    </source>
</evidence>
<keyword evidence="7 12" id="KW-1133">Transmembrane helix</keyword>
<reference evidence="15 16" key="1">
    <citation type="submission" date="2016-01" db="EMBL/GenBank/DDBJ databases">
        <authorList>
            <person name="Oliw E.H."/>
        </authorList>
    </citation>
    <scope>NUCLEOTIDE SEQUENCE [LARGE SCALE GENOMIC DNA]</scope>
    <source>
        <strain evidence="15">LMG 27134</strain>
    </source>
</reference>
<dbReference type="PROSITE" id="PS50885">
    <property type="entry name" value="HAMP"/>
    <property type="match status" value="1"/>
</dbReference>
<feature type="transmembrane region" description="Helical" evidence="12">
    <location>
        <begin position="12"/>
        <end position="33"/>
    </location>
</feature>
<evidence type="ECO:0000313" key="16">
    <source>
        <dbReference type="Proteomes" id="UP000054683"/>
    </source>
</evidence>
<protein>
    <submittedName>
        <fullName evidence="15">Methyl-accepting chemotaxis sensory transducer</fullName>
    </submittedName>
</protein>
<evidence type="ECO:0000256" key="1">
    <source>
        <dbReference type="ARBA" id="ARBA00004429"/>
    </source>
</evidence>
<dbReference type="PRINTS" id="PR00260">
    <property type="entry name" value="CHEMTRNSDUCR"/>
</dbReference>
<dbReference type="GO" id="GO:0006935">
    <property type="term" value="P:chemotaxis"/>
    <property type="evidence" value="ECO:0007669"/>
    <property type="project" value="UniProtKB-KW"/>
</dbReference>
<organism evidence="15 16">
    <name type="scientific">Caballeronia udeis</name>
    <dbReference type="NCBI Taxonomy" id="1232866"/>
    <lineage>
        <taxon>Bacteria</taxon>
        <taxon>Pseudomonadati</taxon>
        <taxon>Pseudomonadota</taxon>
        <taxon>Betaproteobacteria</taxon>
        <taxon>Burkholderiales</taxon>
        <taxon>Burkholderiaceae</taxon>
        <taxon>Caballeronia</taxon>
    </lineage>
</organism>
<evidence type="ECO:0000256" key="5">
    <source>
        <dbReference type="ARBA" id="ARBA00022519"/>
    </source>
</evidence>
<evidence type="ECO:0000256" key="11">
    <source>
        <dbReference type="PROSITE-ProRule" id="PRU00284"/>
    </source>
</evidence>
<evidence type="ECO:0000256" key="4">
    <source>
        <dbReference type="ARBA" id="ARBA00022500"/>
    </source>
</evidence>
<keyword evidence="5" id="KW-0997">Cell inner membrane</keyword>
<dbReference type="OrthoDB" id="9806477at2"/>
<evidence type="ECO:0000313" key="15">
    <source>
        <dbReference type="EMBL" id="SAL50378.1"/>
    </source>
</evidence>
<keyword evidence="9 11" id="KW-0807">Transducer</keyword>
<evidence type="ECO:0000256" key="12">
    <source>
        <dbReference type="SAM" id="Phobius"/>
    </source>
</evidence>
<dbReference type="EMBL" id="FCOK02000038">
    <property type="protein sequence ID" value="SAL50378.1"/>
    <property type="molecule type" value="Genomic_DNA"/>
</dbReference>
<dbReference type="PROSITE" id="PS50111">
    <property type="entry name" value="CHEMOTAXIS_TRANSDUC_2"/>
    <property type="match status" value="1"/>
</dbReference>
<evidence type="ECO:0000256" key="9">
    <source>
        <dbReference type="ARBA" id="ARBA00023224"/>
    </source>
</evidence>